<sequence length="471" mass="53100">MDRPSVCIIGCGTYGSYLLRQLRERYGDMLDITVVEVGNETTKSSEEAGVATASDTSKVSRFGRYFGLGGTSARWGGQILFFDERDVVTDDPDWNYIVELNNRHRGRVLRELLGRKKKLREKEDPRVKNGIWLGYFKRNLFKRLGKKDKEAVRWLKNTRVTGFTTAPDGTIKGVHIRTVDGKDSVVKADRFYLTSGALESCRLLSKLDNETLANTDLGKNLGDHVSVELFRVKNSPPVLHGVDFTPQFVGTSLFTKRLLVNTQGGRVNFAHVVPNKDVAAFTVLKKAMFGRQEGGTSFGEVAQSFAFLALFGTKLLFLRKLHIHRNDWSLQLDIEQGDETDNEVVVSEETDKFGEPGIRVNWSVSHSDRAAIAEAKKKIKQVLDAEGHCYEELFTDIHEYEKLEDTYHPVGFIRMGEDARAPVDRDFRVRGTSNLYHFSTALFRSAKSINPTGAGFCLIEEHLERAYPMTS</sequence>
<dbReference type="Proteomes" id="UP000308528">
    <property type="component" value="Unassembled WGS sequence"/>
</dbReference>
<evidence type="ECO:0000313" key="7">
    <source>
        <dbReference type="EMBL" id="THH36408.1"/>
    </source>
</evidence>
<comment type="cofactor">
    <cofactor evidence="1">
        <name>FAD</name>
        <dbReference type="ChEBI" id="CHEBI:57692"/>
    </cofactor>
</comment>
<reference evidence="7 8" key="1">
    <citation type="submission" date="2019-04" db="EMBL/GenBank/DDBJ databases">
        <title>Lewinella litorea sp. nov., isolated from a marine sand.</title>
        <authorList>
            <person name="Yoon J.-H."/>
        </authorList>
    </citation>
    <scope>NUCLEOTIDE SEQUENCE [LARGE SCALE GENOMIC DNA]</scope>
    <source>
        <strain evidence="7 8">HSMS-39</strain>
    </source>
</reference>
<evidence type="ECO:0000256" key="1">
    <source>
        <dbReference type="ARBA" id="ARBA00001974"/>
    </source>
</evidence>
<evidence type="ECO:0000256" key="5">
    <source>
        <dbReference type="ARBA" id="ARBA00023002"/>
    </source>
</evidence>
<protein>
    <recommendedName>
        <fullName evidence="6">Glucose-methanol-choline oxidoreductase C-terminal domain-containing protein</fullName>
    </recommendedName>
</protein>
<keyword evidence="4" id="KW-0274">FAD</keyword>
<keyword evidence="8" id="KW-1185">Reference proteome</keyword>
<dbReference type="GO" id="GO:0016614">
    <property type="term" value="F:oxidoreductase activity, acting on CH-OH group of donors"/>
    <property type="evidence" value="ECO:0007669"/>
    <property type="project" value="InterPro"/>
</dbReference>
<dbReference type="InterPro" id="IPR051473">
    <property type="entry name" value="P2Ox-like"/>
</dbReference>
<comment type="caution">
    <text evidence="7">The sequence shown here is derived from an EMBL/GenBank/DDBJ whole genome shotgun (WGS) entry which is preliminary data.</text>
</comment>
<dbReference type="PANTHER" id="PTHR42784">
    <property type="entry name" value="PYRANOSE 2-OXIDASE"/>
    <property type="match status" value="1"/>
</dbReference>
<proteinExistence type="inferred from homology"/>
<evidence type="ECO:0000256" key="2">
    <source>
        <dbReference type="ARBA" id="ARBA00010790"/>
    </source>
</evidence>
<gene>
    <name evidence="7" type="ORF">E4021_15090</name>
</gene>
<dbReference type="InterPro" id="IPR036188">
    <property type="entry name" value="FAD/NAD-bd_sf"/>
</dbReference>
<keyword evidence="3" id="KW-0285">Flavoprotein</keyword>
<dbReference type="PANTHER" id="PTHR42784:SF1">
    <property type="entry name" value="PYRANOSE 2-OXIDASE"/>
    <property type="match status" value="1"/>
</dbReference>
<dbReference type="AlphaFoldDB" id="A0A4S4NE88"/>
<dbReference type="OrthoDB" id="9798604at2"/>
<evidence type="ECO:0000313" key="8">
    <source>
        <dbReference type="Proteomes" id="UP000308528"/>
    </source>
</evidence>
<dbReference type="SUPFAM" id="SSF51905">
    <property type="entry name" value="FAD/NAD(P)-binding domain"/>
    <property type="match status" value="1"/>
</dbReference>
<dbReference type="Gene3D" id="3.50.50.60">
    <property type="entry name" value="FAD/NAD(P)-binding domain"/>
    <property type="match status" value="2"/>
</dbReference>
<dbReference type="Pfam" id="PF05199">
    <property type="entry name" value="GMC_oxred_C"/>
    <property type="match status" value="1"/>
</dbReference>
<evidence type="ECO:0000259" key="6">
    <source>
        <dbReference type="Pfam" id="PF05199"/>
    </source>
</evidence>
<name>A0A4S4NE88_9BACT</name>
<evidence type="ECO:0000256" key="4">
    <source>
        <dbReference type="ARBA" id="ARBA00022827"/>
    </source>
</evidence>
<dbReference type="InterPro" id="IPR007867">
    <property type="entry name" value="GMC_OxRtase_C"/>
</dbReference>
<dbReference type="RefSeq" id="WP_136460211.1">
    <property type="nucleotide sequence ID" value="NZ_SRSF01000009.1"/>
</dbReference>
<feature type="domain" description="Glucose-methanol-choline oxidoreductase C-terminal" evidence="6">
    <location>
        <begin position="340"/>
        <end position="453"/>
    </location>
</feature>
<accession>A0A4S4NE88</accession>
<dbReference type="EMBL" id="SRSF01000009">
    <property type="protein sequence ID" value="THH36408.1"/>
    <property type="molecule type" value="Genomic_DNA"/>
</dbReference>
<keyword evidence="5" id="KW-0560">Oxidoreductase</keyword>
<comment type="similarity">
    <text evidence="2">Belongs to the GMC oxidoreductase family.</text>
</comment>
<evidence type="ECO:0000256" key="3">
    <source>
        <dbReference type="ARBA" id="ARBA00022630"/>
    </source>
</evidence>
<organism evidence="7 8">
    <name type="scientific">Neolewinella litorea</name>
    <dbReference type="NCBI Taxonomy" id="2562452"/>
    <lineage>
        <taxon>Bacteria</taxon>
        <taxon>Pseudomonadati</taxon>
        <taxon>Bacteroidota</taxon>
        <taxon>Saprospiria</taxon>
        <taxon>Saprospirales</taxon>
        <taxon>Lewinellaceae</taxon>
        <taxon>Neolewinella</taxon>
    </lineage>
</organism>